<evidence type="ECO:0000313" key="2">
    <source>
        <dbReference type="EMBL" id="CAJ0816152.1"/>
    </source>
</evidence>
<keyword evidence="3" id="KW-1185">Reference proteome</keyword>
<feature type="region of interest" description="Disordered" evidence="1">
    <location>
        <begin position="1"/>
        <end position="22"/>
    </location>
</feature>
<gene>
    <name evidence="2" type="primary">crtB</name>
    <name evidence="2" type="ORF">LMG18101_02826</name>
</gene>
<dbReference type="InterPro" id="IPR008949">
    <property type="entry name" value="Isoprenoid_synthase_dom_sf"/>
</dbReference>
<dbReference type="NCBIfam" id="TIGR03465">
    <property type="entry name" value="HpnD"/>
    <property type="match status" value="1"/>
</dbReference>
<sequence length="297" mass="33356">MAALPISHSASTATAPSVTPDDYCADKAAPPGSDVYYSVLFLTPERRRATIALEAVRRELEDAVRDATDPAVVQSKLQWWRLELARLFEGRPDHPATKALQPHLSAYDIGAVHLGELLAGVEADAMQNRYLDWPNLRRHGDQVAGVAGRLAARIAGHTHARTLEFARLLSLAEQLVHFIRNLGEDVRHNRVYVPVDELQRFNVPAADLFNRRYADGFKPLMAFQAERARTTYKEALAALPAEDRRAQRSALIRGVLAMRLLDEVEADGFQVLTQRTDLTPLRKLWLAWRTQITQIRS</sequence>
<protein>
    <submittedName>
        <fullName evidence="2">15-cis-phytoene synthase</fullName>
        <ecNumber evidence="2">2.5.1.32</ecNumber>
    </submittedName>
</protein>
<dbReference type="EC" id="2.5.1.32" evidence="2"/>
<organism evidence="2 3">
    <name type="scientific">Ralstonia flaminis</name>
    <dbReference type="NCBI Taxonomy" id="3058597"/>
    <lineage>
        <taxon>Bacteria</taxon>
        <taxon>Pseudomonadati</taxon>
        <taxon>Pseudomonadota</taxon>
        <taxon>Betaproteobacteria</taxon>
        <taxon>Burkholderiales</taxon>
        <taxon>Burkholderiaceae</taxon>
        <taxon>Ralstonia</taxon>
    </lineage>
</organism>
<evidence type="ECO:0000313" key="3">
    <source>
        <dbReference type="Proteomes" id="UP001189757"/>
    </source>
</evidence>
<evidence type="ECO:0000256" key="1">
    <source>
        <dbReference type="SAM" id="MobiDB-lite"/>
    </source>
</evidence>
<dbReference type="EMBL" id="CATZLL010000008">
    <property type="protein sequence ID" value="CAJ0816152.1"/>
    <property type="molecule type" value="Genomic_DNA"/>
</dbReference>
<dbReference type="Pfam" id="PF00494">
    <property type="entry name" value="SQS_PSY"/>
    <property type="match status" value="1"/>
</dbReference>
<dbReference type="Proteomes" id="UP001189757">
    <property type="component" value="Unassembled WGS sequence"/>
</dbReference>
<dbReference type="CDD" id="cd00683">
    <property type="entry name" value="Trans_IPPS_HH"/>
    <property type="match status" value="1"/>
</dbReference>
<dbReference type="SUPFAM" id="SSF48576">
    <property type="entry name" value="Terpenoid synthases"/>
    <property type="match status" value="1"/>
</dbReference>
<dbReference type="PANTHER" id="PTHR31480">
    <property type="entry name" value="BIFUNCTIONAL LYCOPENE CYCLASE/PHYTOENE SYNTHASE"/>
    <property type="match status" value="1"/>
</dbReference>
<keyword evidence="2" id="KW-0808">Transferase</keyword>
<dbReference type="InterPro" id="IPR002060">
    <property type="entry name" value="Squ/phyt_synthse"/>
</dbReference>
<accession>A0ABN9JL82</accession>
<proteinExistence type="predicted"/>
<dbReference type="InterPro" id="IPR017828">
    <property type="entry name" value="SQ_synth_HpnD-like"/>
</dbReference>
<dbReference type="InterPro" id="IPR033904">
    <property type="entry name" value="Trans_IPPS_HH"/>
</dbReference>
<dbReference type="GO" id="GO:0016740">
    <property type="term" value="F:transferase activity"/>
    <property type="evidence" value="ECO:0007669"/>
    <property type="project" value="UniProtKB-KW"/>
</dbReference>
<comment type="caution">
    <text evidence="2">The sequence shown here is derived from an EMBL/GenBank/DDBJ whole genome shotgun (WGS) entry which is preliminary data.</text>
</comment>
<dbReference type="Gene3D" id="1.10.600.10">
    <property type="entry name" value="Farnesyl Diphosphate Synthase"/>
    <property type="match status" value="1"/>
</dbReference>
<feature type="compositionally biased region" description="Polar residues" evidence="1">
    <location>
        <begin position="8"/>
        <end position="17"/>
    </location>
</feature>
<reference evidence="2 3" key="1">
    <citation type="submission" date="2023-07" db="EMBL/GenBank/DDBJ databases">
        <authorList>
            <person name="Peeters C."/>
        </authorList>
    </citation>
    <scope>NUCLEOTIDE SEQUENCE [LARGE SCALE GENOMIC DNA]</scope>
    <source>
        <strain evidence="2 3">LMG 18101</strain>
    </source>
</reference>
<name>A0ABN9JL82_9RALS</name>